<evidence type="ECO:0000313" key="1">
    <source>
        <dbReference type="EMBL" id="OQR83894.1"/>
    </source>
</evidence>
<reference evidence="1 2" key="1">
    <citation type="journal article" date="2014" name="Genome Biol. Evol.">
        <title>The secreted proteins of Achlya hypogyna and Thraustotheca clavata identify the ancestral oomycete secretome and reveal gene acquisitions by horizontal gene transfer.</title>
        <authorList>
            <person name="Misner I."/>
            <person name="Blouin N."/>
            <person name="Leonard G."/>
            <person name="Richards T.A."/>
            <person name="Lane C.E."/>
        </authorList>
    </citation>
    <scope>NUCLEOTIDE SEQUENCE [LARGE SCALE GENOMIC DNA]</scope>
    <source>
        <strain evidence="1 2">ATCC 48635</strain>
    </source>
</reference>
<accession>A0A1V9YDS6</accession>
<keyword evidence="2" id="KW-1185">Reference proteome</keyword>
<dbReference type="Proteomes" id="UP000243579">
    <property type="component" value="Unassembled WGS sequence"/>
</dbReference>
<evidence type="ECO:0000313" key="2">
    <source>
        <dbReference type="Proteomes" id="UP000243579"/>
    </source>
</evidence>
<dbReference type="AlphaFoldDB" id="A0A1V9YDS6"/>
<organism evidence="1 2">
    <name type="scientific">Achlya hypogyna</name>
    <name type="common">Oomycete</name>
    <name type="synonym">Protoachlya hypogyna</name>
    <dbReference type="NCBI Taxonomy" id="1202772"/>
    <lineage>
        <taxon>Eukaryota</taxon>
        <taxon>Sar</taxon>
        <taxon>Stramenopiles</taxon>
        <taxon>Oomycota</taxon>
        <taxon>Saprolegniomycetes</taxon>
        <taxon>Saprolegniales</taxon>
        <taxon>Achlyaceae</taxon>
        <taxon>Achlya</taxon>
    </lineage>
</organism>
<name>A0A1V9YDS6_ACHHY</name>
<protein>
    <submittedName>
        <fullName evidence="1">Uncharacterized protein</fullName>
    </submittedName>
</protein>
<sequence length="372" mass="41701">MNEFDICAPPSPLLKLYPPPPVSPPNGQPKMLLGGALLRKSTPLAVFENLGDDAMAYKTPTTKMRFIDTLRYHKPTPEERAEYNLAGSTERLYLHTLNDVLAICRARRGMRFNGHQICQIRAITNELHTSYDVLNAMFKALPPGVNRYKPSAEVPKDADEKLLMDAAVSFHEQANAYVAIFLRLRSVVTCIKATQPPPTTVLDTSETDTEFESKANAPFPHFLLVLIQMYRRERMTVPSLASGPALPAQPWSPSDTSPPLDSLAQFAIFLASGLVHQFPFHKDELESIAVLLQVMYDPCRCIGLCLTLVSYHNSKCDHEADASRLQIDLRDADVTEHALRTSLFEFLTTVRELRAIPKQTELLAKKRKVMSK</sequence>
<gene>
    <name evidence="1" type="ORF">ACHHYP_14150</name>
</gene>
<comment type="caution">
    <text evidence="1">The sequence shown here is derived from an EMBL/GenBank/DDBJ whole genome shotgun (WGS) entry which is preliminary data.</text>
</comment>
<dbReference type="EMBL" id="JNBR01002050">
    <property type="protein sequence ID" value="OQR83894.1"/>
    <property type="molecule type" value="Genomic_DNA"/>
</dbReference>
<proteinExistence type="predicted"/>
<dbReference type="OrthoDB" id="155883at2759"/>